<dbReference type="PROSITE" id="PS50041">
    <property type="entry name" value="C_TYPE_LECTIN_2"/>
    <property type="match status" value="1"/>
</dbReference>
<protein>
    <submittedName>
        <fullName evidence="1">Uncharacterized protein</fullName>
    </submittedName>
</protein>
<accession>K1QVV6</accession>
<gene>
    <name evidence="1" type="ORF">CGI_10023546</name>
</gene>
<name>K1QVV6_MAGGI</name>
<dbReference type="Gene3D" id="3.10.100.10">
    <property type="entry name" value="Mannose-Binding Protein A, subunit A"/>
    <property type="match status" value="1"/>
</dbReference>
<dbReference type="AlphaFoldDB" id="K1QVV6"/>
<organism evidence="1">
    <name type="scientific">Magallana gigas</name>
    <name type="common">Pacific oyster</name>
    <name type="synonym">Crassostrea gigas</name>
    <dbReference type="NCBI Taxonomy" id="29159"/>
    <lineage>
        <taxon>Eukaryota</taxon>
        <taxon>Metazoa</taxon>
        <taxon>Spiralia</taxon>
        <taxon>Lophotrochozoa</taxon>
        <taxon>Mollusca</taxon>
        <taxon>Bivalvia</taxon>
        <taxon>Autobranchia</taxon>
        <taxon>Pteriomorphia</taxon>
        <taxon>Ostreida</taxon>
        <taxon>Ostreoidea</taxon>
        <taxon>Ostreidae</taxon>
        <taxon>Magallana</taxon>
    </lineage>
</organism>
<dbReference type="PANTHER" id="PTHR22803">
    <property type="entry name" value="MANNOSE, PHOSPHOLIPASE, LECTIN RECEPTOR RELATED"/>
    <property type="match status" value="1"/>
</dbReference>
<dbReference type="InterPro" id="IPR050111">
    <property type="entry name" value="C-type_lectin/snaclec_domain"/>
</dbReference>
<sequence>MYVIKINDIFRFHFQVSSERYWIGLHDKKVEGNFHWVDGTQFDTNSFDSWGPNQPNNIAPNHLITNAECCSMHYNRTLVSFNQTFGCLC</sequence>
<reference evidence="1" key="1">
    <citation type="journal article" date="2012" name="Nature">
        <title>The oyster genome reveals stress adaptation and complexity of shell formation.</title>
        <authorList>
            <person name="Zhang G."/>
            <person name="Fang X."/>
            <person name="Guo X."/>
            <person name="Li L."/>
            <person name="Luo R."/>
            <person name="Xu F."/>
            <person name="Yang P."/>
            <person name="Zhang L."/>
            <person name="Wang X."/>
            <person name="Qi H."/>
            <person name="Xiong Z."/>
            <person name="Que H."/>
            <person name="Xie Y."/>
            <person name="Holland P.W."/>
            <person name="Paps J."/>
            <person name="Zhu Y."/>
            <person name="Wu F."/>
            <person name="Chen Y."/>
            <person name="Wang J."/>
            <person name="Peng C."/>
            <person name="Meng J."/>
            <person name="Yang L."/>
            <person name="Liu J."/>
            <person name="Wen B."/>
            <person name="Zhang N."/>
            <person name="Huang Z."/>
            <person name="Zhu Q."/>
            <person name="Feng Y."/>
            <person name="Mount A."/>
            <person name="Hedgecock D."/>
            <person name="Xu Z."/>
            <person name="Liu Y."/>
            <person name="Domazet-Loso T."/>
            <person name="Du Y."/>
            <person name="Sun X."/>
            <person name="Zhang S."/>
            <person name="Liu B."/>
            <person name="Cheng P."/>
            <person name="Jiang X."/>
            <person name="Li J."/>
            <person name="Fan D."/>
            <person name="Wang W."/>
            <person name="Fu W."/>
            <person name="Wang T."/>
            <person name="Wang B."/>
            <person name="Zhang J."/>
            <person name="Peng Z."/>
            <person name="Li Y."/>
            <person name="Li N."/>
            <person name="Wang J."/>
            <person name="Chen M."/>
            <person name="He Y."/>
            <person name="Tan F."/>
            <person name="Song X."/>
            <person name="Zheng Q."/>
            <person name="Huang R."/>
            <person name="Yang H."/>
            <person name="Du X."/>
            <person name="Chen L."/>
            <person name="Yang M."/>
            <person name="Gaffney P.M."/>
            <person name="Wang S."/>
            <person name="Luo L."/>
            <person name="She Z."/>
            <person name="Ming Y."/>
            <person name="Huang W."/>
            <person name="Zhang S."/>
            <person name="Huang B."/>
            <person name="Zhang Y."/>
            <person name="Qu T."/>
            <person name="Ni P."/>
            <person name="Miao G."/>
            <person name="Wang J."/>
            <person name="Wang Q."/>
            <person name="Steinberg C.E."/>
            <person name="Wang H."/>
            <person name="Li N."/>
            <person name="Qian L."/>
            <person name="Zhang G."/>
            <person name="Li Y."/>
            <person name="Yang H."/>
            <person name="Liu X."/>
            <person name="Wang J."/>
            <person name="Yin Y."/>
            <person name="Wang J."/>
        </authorList>
    </citation>
    <scope>NUCLEOTIDE SEQUENCE [LARGE SCALE GENOMIC DNA]</scope>
    <source>
        <strain evidence="1">05x7-T-G4-1.051#20</strain>
    </source>
</reference>
<proteinExistence type="predicted"/>
<dbReference type="EMBL" id="JH816961">
    <property type="protein sequence ID" value="EKC37783.1"/>
    <property type="molecule type" value="Genomic_DNA"/>
</dbReference>
<dbReference type="SUPFAM" id="SSF56436">
    <property type="entry name" value="C-type lectin-like"/>
    <property type="match status" value="1"/>
</dbReference>
<dbReference type="HOGENOM" id="CLU_2456964_0_0_1"/>
<dbReference type="InterPro" id="IPR001304">
    <property type="entry name" value="C-type_lectin-like"/>
</dbReference>
<dbReference type="InParanoid" id="K1QVV6"/>
<dbReference type="Pfam" id="PF00059">
    <property type="entry name" value="Lectin_C"/>
    <property type="match status" value="1"/>
</dbReference>
<dbReference type="InterPro" id="IPR016186">
    <property type="entry name" value="C-type_lectin-like/link_sf"/>
</dbReference>
<dbReference type="InterPro" id="IPR016187">
    <property type="entry name" value="CTDL_fold"/>
</dbReference>
<evidence type="ECO:0000313" key="1">
    <source>
        <dbReference type="EMBL" id="EKC37783.1"/>
    </source>
</evidence>